<accession>A0ABY7G8Y8</accession>
<dbReference type="EMBL" id="CP111028">
    <property type="protein sequence ID" value="WAR30903.1"/>
    <property type="molecule type" value="Genomic_DNA"/>
</dbReference>
<dbReference type="Pfam" id="PF04970">
    <property type="entry name" value="LRAT"/>
    <property type="match status" value="1"/>
</dbReference>
<evidence type="ECO:0000259" key="1">
    <source>
        <dbReference type="Pfam" id="PF04970"/>
    </source>
</evidence>
<dbReference type="Gene3D" id="3.90.1720.10">
    <property type="entry name" value="endopeptidase domain like (from Nostoc punctiforme)"/>
    <property type="match status" value="1"/>
</dbReference>
<evidence type="ECO:0000313" key="2">
    <source>
        <dbReference type="EMBL" id="WAR30903.1"/>
    </source>
</evidence>
<evidence type="ECO:0000313" key="3">
    <source>
        <dbReference type="Proteomes" id="UP001164746"/>
    </source>
</evidence>
<keyword evidence="3" id="KW-1185">Reference proteome</keyword>
<feature type="domain" description="LRAT" evidence="1">
    <location>
        <begin position="95"/>
        <end position="212"/>
    </location>
</feature>
<dbReference type="InterPro" id="IPR007053">
    <property type="entry name" value="LRAT_dom"/>
</dbReference>
<dbReference type="Proteomes" id="UP001164746">
    <property type="component" value="Chromosome 17"/>
</dbReference>
<gene>
    <name evidence="2" type="ORF">MAR_033445</name>
</gene>
<protein>
    <recommendedName>
        <fullName evidence="1">LRAT domain-containing protein</fullName>
    </recommendedName>
</protein>
<reference evidence="2" key="1">
    <citation type="submission" date="2022-11" db="EMBL/GenBank/DDBJ databases">
        <title>Centuries of genome instability and evolution in soft-shell clam transmissible cancer (bioRxiv).</title>
        <authorList>
            <person name="Hart S.F.M."/>
            <person name="Yonemitsu M.A."/>
            <person name="Giersch R.M."/>
            <person name="Beal B.F."/>
            <person name="Arriagada G."/>
            <person name="Davis B.W."/>
            <person name="Ostrander E.A."/>
            <person name="Goff S.P."/>
            <person name="Metzger M.J."/>
        </authorList>
    </citation>
    <scope>NUCLEOTIDE SEQUENCE</scope>
    <source>
        <strain evidence="2">MELC-2E11</strain>
        <tissue evidence="2">Siphon/mantle</tissue>
    </source>
</reference>
<organism evidence="2 3">
    <name type="scientific">Mya arenaria</name>
    <name type="common">Soft-shell clam</name>
    <dbReference type="NCBI Taxonomy" id="6604"/>
    <lineage>
        <taxon>Eukaryota</taxon>
        <taxon>Metazoa</taxon>
        <taxon>Spiralia</taxon>
        <taxon>Lophotrochozoa</taxon>
        <taxon>Mollusca</taxon>
        <taxon>Bivalvia</taxon>
        <taxon>Autobranchia</taxon>
        <taxon>Heteroconchia</taxon>
        <taxon>Euheterodonta</taxon>
        <taxon>Imparidentia</taxon>
        <taxon>Neoheterodontei</taxon>
        <taxon>Myida</taxon>
        <taxon>Myoidea</taxon>
        <taxon>Myidae</taxon>
        <taxon>Mya</taxon>
    </lineage>
</organism>
<proteinExistence type="predicted"/>
<name>A0ABY7G8Y8_MYAAR</name>
<sequence length="296" mass="33821">MGSECKKLDKDIRAKPFKTWTFVTISSTRCLKVLEFAPFIADPTRGPNVKNYQKVGTWDDKINLNEAFGIYEKLFKLITNIHQGIDDVKPADATQLKRGQHISVPGGVRLCGRCPYRHHAIIVEVKKNPSPGKATLVVIHTPDKHHDHGERIQREEQVYDLDTILIRQYATSEYTLEDVAENAEKQRKTNREAQYNLCHLNCEHFCTECAIGILRSCQVLTATVLIQIYQSLVVDIYKIVKLCTSYEEEHGWKMAAIMWAFFLFPFLLIKKLGGSLSNLLWDVFAEAGRHTAITML</sequence>